<dbReference type="InterPro" id="IPR050161">
    <property type="entry name" value="Siro_Cobalamin_biosynth"/>
</dbReference>
<comment type="pathway">
    <text evidence="1">Porphyrin-containing compound metabolism; siroheme biosynthesis; sirohydrochlorin from precorrin-2: step 1/1.</text>
</comment>
<evidence type="ECO:0000256" key="1">
    <source>
        <dbReference type="ARBA" id="ARBA00005010"/>
    </source>
</evidence>
<organism evidence="14 15">
    <name type="scientific">Thermomonospora umbrina</name>
    <dbReference type="NCBI Taxonomy" id="111806"/>
    <lineage>
        <taxon>Bacteria</taxon>
        <taxon>Bacillati</taxon>
        <taxon>Actinomycetota</taxon>
        <taxon>Actinomycetes</taxon>
        <taxon>Streptosporangiales</taxon>
        <taxon>Thermomonosporaceae</taxon>
        <taxon>Thermomonospora</taxon>
    </lineage>
</organism>
<dbReference type="InterPro" id="IPR014777">
    <property type="entry name" value="4pyrrole_Mease_sub1"/>
</dbReference>
<dbReference type="Gene3D" id="3.30.950.10">
    <property type="entry name" value="Methyltransferase, Cobalt-precorrin-4 Transmethylase, Domain 2"/>
    <property type="match status" value="1"/>
</dbReference>
<dbReference type="SUPFAM" id="SSF51735">
    <property type="entry name" value="NAD(P)-binding Rossmann-fold domains"/>
    <property type="match status" value="1"/>
</dbReference>
<evidence type="ECO:0000256" key="6">
    <source>
        <dbReference type="ARBA" id="ARBA00023002"/>
    </source>
</evidence>
<evidence type="ECO:0000313" key="15">
    <source>
        <dbReference type="Proteomes" id="UP000256661"/>
    </source>
</evidence>
<feature type="active site" description="Proton donor" evidence="12">
    <location>
        <position position="219"/>
    </location>
</feature>
<proteinExistence type="predicted"/>
<dbReference type="Pfam" id="PF13241">
    <property type="entry name" value="NAD_binding_7"/>
    <property type="match status" value="1"/>
</dbReference>
<evidence type="ECO:0000256" key="12">
    <source>
        <dbReference type="PIRSR" id="PIRSR036426-1"/>
    </source>
</evidence>
<dbReference type="CDD" id="cd11642">
    <property type="entry name" value="SUMT"/>
    <property type="match status" value="1"/>
</dbReference>
<keyword evidence="8" id="KW-0456">Lyase</keyword>
<dbReference type="InterPro" id="IPR036291">
    <property type="entry name" value="NAD(P)-bd_dom_sf"/>
</dbReference>
<evidence type="ECO:0000256" key="2">
    <source>
        <dbReference type="ARBA" id="ARBA00022573"/>
    </source>
</evidence>
<comment type="caution">
    <text evidence="14">The sequence shown here is derived from an EMBL/GenBank/DDBJ whole genome shotgun (WGS) entry which is preliminary data.</text>
</comment>
<dbReference type="NCBIfam" id="NF004790">
    <property type="entry name" value="PRK06136.1"/>
    <property type="match status" value="1"/>
</dbReference>
<dbReference type="InterPro" id="IPR006366">
    <property type="entry name" value="CobA/CysG_C"/>
</dbReference>
<dbReference type="GO" id="GO:0051287">
    <property type="term" value="F:NAD binding"/>
    <property type="evidence" value="ECO:0007669"/>
    <property type="project" value="InterPro"/>
</dbReference>
<evidence type="ECO:0000256" key="4">
    <source>
        <dbReference type="ARBA" id="ARBA00022679"/>
    </source>
</evidence>
<dbReference type="NCBIfam" id="TIGR01470">
    <property type="entry name" value="cysG_Nterm"/>
    <property type="match status" value="1"/>
</dbReference>
<keyword evidence="4 14" id="KW-0808">Transferase</keyword>
<evidence type="ECO:0000256" key="8">
    <source>
        <dbReference type="ARBA" id="ARBA00023239"/>
    </source>
</evidence>
<dbReference type="GO" id="GO:0009236">
    <property type="term" value="P:cobalamin biosynthetic process"/>
    <property type="evidence" value="ECO:0007669"/>
    <property type="project" value="UniProtKB-KW"/>
</dbReference>
<dbReference type="PANTHER" id="PTHR45790">
    <property type="entry name" value="SIROHEME SYNTHASE-RELATED"/>
    <property type="match status" value="1"/>
</dbReference>
<name>A0A3D9SJ40_9ACTN</name>
<keyword evidence="6" id="KW-0560">Oxidoreductase</keyword>
<keyword evidence="5" id="KW-0949">S-adenosyl-L-methionine</keyword>
<protein>
    <submittedName>
        <fullName evidence="14">Uroporphyrinogen-III C-methyltransferase</fullName>
    </submittedName>
</protein>
<feature type="domain" description="Tetrapyrrole methylase" evidence="13">
    <location>
        <begin position="167"/>
        <end position="378"/>
    </location>
</feature>
<dbReference type="PIRSF" id="PIRSF036426">
    <property type="entry name" value="Sirohaem_synth"/>
    <property type="match status" value="1"/>
</dbReference>
<dbReference type="InterPro" id="IPR000878">
    <property type="entry name" value="4pyrrol_Mease"/>
</dbReference>
<keyword evidence="10" id="KW-0511">Multifunctional enzyme</keyword>
<dbReference type="InterPro" id="IPR014776">
    <property type="entry name" value="4pyrrole_Mease_sub2"/>
</dbReference>
<dbReference type="UniPathway" id="UPA00262">
    <property type="reaction ID" value="UER00222"/>
</dbReference>
<reference evidence="14 15" key="1">
    <citation type="submission" date="2018-08" db="EMBL/GenBank/DDBJ databases">
        <title>Sequencing the genomes of 1000 actinobacteria strains.</title>
        <authorList>
            <person name="Klenk H.-P."/>
        </authorList>
    </citation>
    <scope>NUCLEOTIDE SEQUENCE [LARGE SCALE GENOMIC DNA]</scope>
    <source>
        <strain evidence="14 15">DSM 43927</strain>
    </source>
</reference>
<dbReference type="GO" id="GO:0051266">
    <property type="term" value="F:sirohydrochlorin ferrochelatase activity"/>
    <property type="evidence" value="ECO:0007669"/>
    <property type="project" value="InterPro"/>
</dbReference>
<dbReference type="FunFam" id="3.30.950.10:FF:000001">
    <property type="entry name" value="Siroheme synthase"/>
    <property type="match status" value="1"/>
</dbReference>
<dbReference type="GO" id="GO:0004851">
    <property type="term" value="F:uroporphyrin-III C-methyltransferase activity"/>
    <property type="evidence" value="ECO:0007669"/>
    <property type="project" value="InterPro"/>
</dbReference>
<evidence type="ECO:0000256" key="11">
    <source>
        <dbReference type="ARBA" id="ARBA00047561"/>
    </source>
</evidence>
<dbReference type="GO" id="GO:0032259">
    <property type="term" value="P:methylation"/>
    <property type="evidence" value="ECO:0007669"/>
    <property type="project" value="UniProtKB-KW"/>
</dbReference>
<dbReference type="Gene3D" id="3.40.50.720">
    <property type="entry name" value="NAD(P)-binding Rossmann-like Domain"/>
    <property type="match status" value="1"/>
</dbReference>
<evidence type="ECO:0000256" key="7">
    <source>
        <dbReference type="ARBA" id="ARBA00023027"/>
    </source>
</evidence>
<keyword evidence="9" id="KW-0627">Porphyrin biosynthesis</keyword>
<dbReference type="InterPro" id="IPR035996">
    <property type="entry name" value="4pyrrol_Methylase_sf"/>
</dbReference>
<dbReference type="InterPro" id="IPR012409">
    <property type="entry name" value="Sirohaem_synth"/>
</dbReference>
<keyword evidence="15" id="KW-1185">Reference proteome</keyword>
<evidence type="ECO:0000256" key="10">
    <source>
        <dbReference type="ARBA" id="ARBA00023268"/>
    </source>
</evidence>
<dbReference type="GO" id="GO:0019354">
    <property type="term" value="P:siroheme biosynthetic process"/>
    <property type="evidence" value="ECO:0007669"/>
    <property type="project" value="UniProtKB-UniPathway"/>
</dbReference>
<comment type="catalytic activity">
    <reaction evidence="11">
        <text>precorrin-2 + NAD(+) = sirohydrochlorin + NADH + 2 H(+)</text>
        <dbReference type="Rhea" id="RHEA:15613"/>
        <dbReference type="ChEBI" id="CHEBI:15378"/>
        <dbReference type="ChEBI" id="CHEBI:57540"/>
        <dbReference type="ChEBI" id="CHEBI:57945"/>
        <dbReference type="ChEBI" id="CHEBI:58351"/>
        <dbReference type="ChEBI" id="CHEBI:58827"/>
        <dbReference type="EC" id="1.3.1.76"/>
    </reaction>
</comment>
<keyword evidence="7" id="KW-0520">NAD</keyword>
<evidence type="ECO:0000256" key="9">
    <source>
        <dbReference type="ARBA" id="ARBA00023244"/>
    </source>
</evidence>
<evidence type="ECO:0000259" key="13">
    <source>
        <dbReference type="Pfam" id="PF00590"/>
    </source>
</evidence>
<dbReference type="SUPFAM" id="SSF53790">
    <property type="entry name" value="Tetrapyrrole methylase"/>
    <property type="match status" value="1"/>
</dbReference>
<dbReference type="Gene3D" id="3.40.1010.10">
    <property type="entry name" value="Cobalt-precorrin-4 Transmethylase, Domain 1"/>
    <property type="match status" value="1"/>
</dbReference>
<accession>A0A3D9SJ40</accession>
<dbReference type="FunFam" id="3.40.1010.10:FF:000003">
    <property type="entry name" value="Putative Uroporphyrinogen-III C-methyltransferase"/>
    <property type="match status" value="1"/>
</dbReference>
<dbReference type="Pfam" id="PF00590">
    <property type="entry name" value="TP_methylase"/>
    <property type="match status" value="1"/>
</dbReference>
<dbReference type="InterPro" id="IPR006367">
    <property type="entry name" value="Sirohaem_synthase_N"/>
</dbReference>
<keyword evidence="3 14" id="KW-0489">Methyltransferase</keyword>
<dbReference type="EMBL" id="QTTT01000001">
    <property type="protein sequence ID" value="REE95717.1"/>
    <property type="molecule type" value="Genomic_DNA"/>
</dbReference>
<dbReference type="Proteomes" id="UP000256661">
    <property type="component" value="Unassembled WGS sequence"/>
</dbReference>
<feature type="active site" description="Proton acceptor" evidence="12">
    <location>
        <position position="197"/>
    </location>
</feature>
<dbReference type="GO" id="GO:0043115">
    <property type="term" value="F:precorrin-2 dehydrogenase activity"/>
    <property type="evidence" value="ECO:0007669"/>
    <property type="project" value="UniProtKB-EC"/>
</dbReference>
<keyword evidence="2" id="KW-0169">Cobalamin biosynthesis</keyword>
<dbReference type="PANTHER" id="PTHR45790:SF3">
    <property type="entry name" value="S-ADENOSYL-L-METHIONINE-DEPENDENT UROPORPHYRINOGEN III METHYLTRANSFERASE, CHLOROPLASTIC"/>
    <property type="match status" value="1"/>
</dbReference>
<sequence>MPPYLLGLRLRGRRVVVVGGGRVAQRRVPALLAAGADVSLIAPEVTPSLDDLIAAGRFSWERRPYRGGDLDGAWLVQAVTDDPKVNAAVAADAEAARIWCVRADDAEASDAWTPASGQVGETTVGVLAGGDPRRAAGIRDAVVDGLRDATLVPLGGARHSRTKPTGVALVGGGPGDPDLITVRGRQLLAQADVVVTDRLAPRLLLDELPADVEVIDAAKIPYGRTVTQDRINDHLVEHARAGRFVVRLKGGDPFVFGRGAEEVLHCARHGIPVTVVPGITSAVAVPSAAGIPVTHRGVAQEFHVISAHVAPDHPSSTVDWEGLGRAHGTLVLLMAVERMSLIADTLMRYGRSPDTPVAVVQDGTLPDQRTLTATLGTVVDEMAAGGVRPPAIVVVGDVVDVAREIDMVRADYLAGGTGSVASPADQHGDMGRAP</sequence>
<evidence type="ECO:0000313" key="14">
    <source>
        <dbReference type="EMBL" id="REE95717.1"/>
    </source>
</evidence>
<gene>
    <name evidence="14" type="ORF">DFJ69_1126</name>
</gene>
<evidence type="ECO:0000256" key="3">
    <source>
        <dbReference type="ARBA" id="ARBA00022603"/>
    </source>
</evidence>
<evidence type="ECO:0000256" key="5">
    <source>
        <dbReference type="ARBA" id="ARBA00022691"/>
    </source>
</evidence>
<dbReference type="AlphaFoldDB" id="A0A3D9SJ40"/>
<dbReference type="NCBIfam" id="TIGR01469">
    <property type="entry name" value="cobA_cysG_Cterm"/>
    <property type="match status" value="1"/>
</dbReference>